<protein>
    <submittedName>
        <fullName evidence="1">Uncharacterized protein</fullName>
    </submittedName>
</protein>
<gene>
    <name evidence="1" type="ORF">DAQ1742_02916</name>
</gene>
<evidence type="ECO:0000313" key="2">
    <source>
        <dbReference type="Proteomes" id="UP000294820"/>
    </source>
</evidence>
<dbReference type="Proteomes" id="UP000294820">
    <property type="component" value="Chromosome 1"/>
</dbReference>
<dbReference type="EMBL" id="LT615367">
    <property type="protein sequence ID" value="SLM63765.1"/>
    <property type="molecule type" value="Genomic_DNA"/>
</dbReference>
<sequence length="38" mass="4213">MVRLAGGCYFLFLPSCADIGYVTMRAHTDTGDCIKEKE</sequence>
<proteinExistence type="predicted"/>
<dbReference type="AlphaFoldDB" id="A0A375ACM5"/>
<accession>A0A375ACM5</accession>
<keyword evidence="2" id="KW-1185">Reference proteome</keyword>
<dbReference type="KEGG" id="daq:DAQ1742_02916"/>
<reference evidence="1 2" key="1">
    <citation type="submission" date="2016-09" db="EMBL/GenBank/DDBJ databases">
        <authorList>
            <person name="Reverchon S."/>
            <person name="Nasser W."/>
            <person name="Leonard S."/>
            <person name="Brochier C."/>
            <person name="Duprey A."/>
        </authorList>
    </citation>
    <scope>NUCLEOTIDE SEQUENCE [LARGE SCALE GENOMIC DNA]</scope>
    <source>
        <strain evidence="1 2">174/2</strain>
    </source>
</reference>
<organism evidence="1 2">
    <name type="scientific">Dickeya aquatica</name>
    <dbReference type="NCBI Taxonomy" id="1401087"/>
    <lineage>
        <taxon>Bacteria</taxon>
        <taxon>Pseudomonadati</taxon>
        <taxon>Pseudomonadota</taxon>
        <taxon>Gammaproteobacteria</taxon>
        <taxon>Enterobacterales</taxon>
        <taxon>Pectobacteriaceae</taxon>
        <taxon>Dickeya</taxon>
    </lineage>
</organism>
<evidence type="ECO:0000313" key="1">
    <source>
        <dbReference type="EMBL" id="SLM63765.1"/>
    </source>
</evidence>
<name>A0A375ACM5_9GAMM</name>